<dbReference type="CDD" id="cd00211">
    <property type="entry name" value="PTS_IIA_fru"/>
    <property type="match status" value="1"/>
</dbReference>
<protein>
    <recommendedName>
        <fullName evidence="1">PTS EIIA type-2 domain-containing protein</fullName>
    </recommendedName>
</protein>
<dbReference type="InterPro" id="IPR051541">
    <property type="entry name" value="PTS_SugarTrans_NitroReg"/>
</dbReference>
<keyword evidence="3" id="KW-1185">Reference proteome</keyword>
<dbReference type="PANTHER" id="PTHR47738:SF1">
    <property type="entry name" value="NITROGEN REGULATORY PROTEIN"/>
    <property type="match status" value="1"/>
</dbReference>
<dbReference type="PROSITE" id="PS00372">
    <property type="entry name" value="PTS_EIIA_TYPE_2_HIS"/>
    <property type="match status" value="1"/>
</dbReference>
<dbReference type="RefSeq" id="WP_105051690.1">
    <property type="nucleotide sequence ID" value="NZ_BMYG01000003.1"/>
</dbReference>
<sequence>MNLKFILQPESTKRLTGCASKKKVLEKIALLASEQLPDHSFNDILESLMSRERLGSTGIGNGIAIPHGKLTNIKKAVAIFLVSADAINYDAIDKRPVDIFCALLVPADQCDTHLSTLASIAKLLDNKETIKKIRRADSDLDLYNILEAA</sequence>
<dbReference type="PROSITE" id="PS51094">
    <property type="entry name" value="PTS_EIIA_TYPE_2"/>
    <property type="match status" value="1"/>
</dbReference>
<dbReference type="Proteomes" id="UP000239007">
    <property type="component" value="Unassembled WGS sequence"/>
</dbReference>
<evidence type="ECO:0000313" key="2">
    <source>
        <dbReference type="EMBL" id="PQJ53211.1"/>
    </source>
</evidence>
<reference evidence="2 3" key="1">
    <citation type="submission" date="2016-12" db="EMBL/GenBank/DDBJ databases">
        <title>Diversity of luminous bacteria.</title>
        <authorList>
            <person name="Yoshizawa S."/>
            <person name="Kogure K."/>
        </authorList>
    </citation>
    <scope>NUCLEOTIDE SEQUENCE [LARGE SCALE GENOMIC DNA]</scope>
    <source>
        <strain evidence="2 3">SA4-48</strain>
    </source>
</reference>
<proteinExistence type="predicted"/>
<evidence type="ECO:0000259" key="1">
    <source>
        <dbReference type="PROSITE" id="PS51094"/>
    </source>
</evidence>
<dbReference type="Pfam" id="PF00359">
    <property type="entry name" value="PTS_EIIA_2"/>
    <property type="match status" value="1"/>
</dbReference>
<dbReference type="Gene3D" id="3.40.930.10">
    <property type="entry name" value="Mannitol-specific EII, Chain A"/>
    <property type="match status" value="1"/>
</dbReference>
<dbReference type="InterPro" id="IPR016152">
    <property type="entry name" value="PTrfase/Anion_transptr"/>
</dbReference>
<comment type="caution">
    <text evidence="2">The sequence shown here is derived from an EMBL/GenBank/DDBJ whole genome shotgun (WGS) entry which is preliminary data.</text>
</comment>
<dbReference type="InterPro" id="IPR002178">
    <property type="entry name" value="PTS_EIIA_type-2_dom"/>
</dbReference>
<dbReference type="GO" id="GO:0030295">
    <property type="term" value="F:protein kinase activator activity"/>
    <property type="evidence" value="ECO:0007669"/>
    <property type="project" value="TreeGrafter"/>
</dbReference>
<dbReference type="PANTHER" id="PTHR47738">
    <property type="entry name" value="PTS SYSTEM FRUCTOSE-LIKE EIIA COMPONENT-RELATED"/>
    <property type="match status" value="1"/>
</dbReference>
<gene>
    <name evidence="2" type="ORF">BTO11_05710</name>
</gene>
<organism evidence="2 3">
    <name type="scientific">Psychrosphaera saromensis</name>
    <dbReference type="NCBI Taxonomy" id="716813"/>
    <lineage>
        <taxon>Bacteria</taxon>
        <taxon>Pseudomonadati</taxon>
        <taxon>Pseudomonadota</taxon>
        <taxon>Gammaproteobacteria</taxon>
        <taxon>Alteromonadales</taxon>
        <taxon>Pseudoalteromonadaceae</taxon>
        <taxon>Psychrosphaera</taxon>
    </lineage>
</organism>
<dbReference type="SUPFAM" id="SSF55804">
    <property type="entry name" value="Phoshotransferase/anion transport protein"/>
    <property type="match status" value="1"/>
</dbReference>
<dbReference type="OrthoDB" id="95460at2"/>
<accession>A0A2S7UVC0</accession>
<name>A0A2S7UVC0_9GAMM</name>
<dbReference type="AlphaFoldDB" id="A0A2S7UVC0"/>
<feature type="domain" description="PTS EIIA type-2" evidence="1">
    <location>
        <begin position="5"/>
        <end position="149"/>
    </location>
</feature>
<dbReference type="EMBL" id="MSCH01000003">
    <property type="protein sequence ID" value="PQJ53211.1"/>
    <property type="molecule type" value="Genomic_DNA"/>
</dbReference>
<evidence type="ECO:0000313" key="3">
    <source>
        <dbReference type="Proteomes" id="UP000239007"/>
    </source>
</evidence>